<keyword evidence="4" id="KW-0249">Electron transport</keyword>
<dbReference type="RefSeq" id="WP_067181806.1">
    <property type="nucleotide sequence ID" value="NZ_CP012199.1"/>
</dbReference>
<dbReference type="EMBL" id="CP012199">
    <property type="protein sequence ID" value="AMG73700.1"/>
    <property type="molecule type" value="Genomic_DNA"/>
</dbReference>
<dbReference type="GO" id="GO:0050310">
    <property type="term" value="F:sulfite dehydrogenase activity"/>
    <property type="evidence" value="ECO:0007669"/>
    <property type="project" value="UniProtKB-EC"/>
</dbReference>
<sequence length="149" mass="15165">MRPAPALLAVAFALAGCGQSDQPAPTDDPAAESATPAEPAEPAAAVEPTAAMGEPLFKRCVACHTIDKGGRNGVGPNLHGIVGRAVASHPGFSYSGAMKARGGVWDEAALDAYLAAPMKNLPGTRMAFAGIPDAAERKALILYLEAQSE</sequence>
<keyword evidence="2 6" id="KW-0349">Heme</keyword>
<keyword evidence="10" id="KW-1185">Reference proteome</keyword>
<dbReference type="KEGG" id="sgi:SGRAN_1309"/>
<evidence type="ECO:0000256" key="4">
    <source>
        <dbReference type="ARBA" id="ARBA00022982"/>
    </source>
</evidence>
<proteinExistence type="predicted"/>
<dbReference type="InterPro" id="IPR036909">
    <property type="entry name" value="Cyt_c-like_dom_sf"/>
</dbReference>
<organism evidence="9 10">
    <name type="scientific">Sphingopyxis granuli</name>
    <dbReference type="NCBI Taxonomy" id="267128"/>
    <lineage>
        <taxon>Bacteria</taxon>
        <taxon>Pseudomonadati</taxon>
        <taxon>Pseudomonadota</taxon>
        <taxon>Alphaproteobacteria</taxon>
        <taxon>Sphingomonadales</taxon>
        <taxon>Sphingomonadaceae</taxon>
        <taxon>Sphingopyxis</taxon>
    </lineage>
</organism>
<evidence type="ECO:0000259" key="8">
    <source>
        <dbReference type="PROSITE" id="PS51007"/>
    </source>
</evidence>
<keyword evidence="9" id="KW-0560">Oxidoreductase</keyword>
<dbReference type="GO" id="GO:0009055">
    <property type="term" value="F:electron transfer activity"/>
    <property type="evidence" value="ECO:0007669"/>
    <property type="project" value="InterPro"/>
</dbReference>
<dbReference type="PROSITE" id="PS51257">
    <property type="entry name" value="PROKAR_LIPOPROTEIN"/>
    <property type="match status" value="1"/>
</dbReference>
<feature type="compositionally biased region" description="Low complexity" evidence="7">
    <location>
        <begin position="23"/>
        <end position="48"/>
    </location>
</feature>
<evidence type="ECO:0000313" key="9">
    <source>
        <dbReference type="EMBL" id="AMG73700.1"/>
    </source>
</evidence>
<dbReference type="Gene3D" id="1.10.760.10">
    <property type="entry name" value="Cytochrome c-like domain"/>
    <property type="match status" value="1"/>
</dbReference>
<dbReference type="InterPro" id="IPR002327">
    <property type="entry name" value="Cyt_c_1A/1B"/>
</dbReference>
<dbReference type="PANTHER" id="PTHR11961">
    <property type="entry name" value="CYTOCHROME C"/>
    <property type="match status" value="1"/>
</dbReference>
<feature type="region of interest" description="Disordered" evidence="7">
    <location>
        <begin position="18"/>
        <end position="48"/>
    </location>
</feature>
<keyword evidence="1" id="KW-0813">Transport</keyword>
<evidence type="ECO:0000256" key="2">
    <source>
        <dbReference type="ARBA" id="ARBA00022617"/>
    </source>
</evidence>
<dbReference type="Pfam" id="PF00034">
    <property type="entry name" value="Cytochrom_C"/>
    <property type="match status" value="1"/>
</dbReference>
<dbReference type="SUPFAM" id="SSF46626">
    <property type="entry name" value="Cytochrome c"/>
    <property type="match status" value="1"/>
</dbReference>
<evidence type="ECO:0000256" key="3">
    <source>
        <dbReference type="ARBA" id="ARBA00022723"/>
    </source>
</evidence>
<feature type="domain" description="Cytochrome c" evidence="8">
    <location>
        <begin position="48"/>
        <end position="148"/>
    </location>
</feature>
<dbReference type="InterPro" id="IPR009056">
    <property type="entry name" value="Cyt_c-like_dom"/>
</dbReference>
<dbReference type="EC" id="1.8.2.1" evidence="9"/>
<evidence type="ECO:0000256" key="5">
    <source>
        <dbReference type="ARBA" id="ARBA00023004"/>
    </source>
</evidence>
<dbReference type="GO" id="GO:0020037">
    <property type="term" value="F:heme binding"/>
    <property type="evidence" value="ECO:0007669"/>
    <property type="project" value="InterPro"/>
</dbReference>
<dbReference type="GO" id="GO:0046872">
    <property type="term" value="F:metal ion binding"/>
    <property type="evidence" value="ECO:0007669"/>
    <property type="project" value="UniProtKB-KW"/>
</dbReference>
<keyword evidence="3 6" id="KW-0479">Metal-binding</keyword>
<reference evidence="9 10" key="1">
    <citation type="journal article" date="2016" name="BMC Genomics">
        <title>Genomic analysis of the nitrate-respiring Sphingopyxis granuli (formerly Sphingomonas macrogoltabida) strain TFA.</title>
        <authorList>
            <person name="Garcia-Romero I."/>
            <person name="Perez-Pulido A.J."/>
            <person name="Gonzalez-Flores Y.E."/>
            <person name="Reyes-Ramirez F."/>
            <person name="Santero E."/>
            <person name="Floriano B."/>
        </authorList>
    </citation>
    <scope>NUCLEOTIDE SEQUENCE [LARGE SCALE GENOMIC DNA]</scope>
    <source>
        <strain evidence="9 10">TFA</strain>
    </source>
</reference>
<gene>
    <name evidence="9" type="primary">cycM</name>
    <name evidence="9" type="ORF">SGRAN_1309</name>
</gene>
<evidence type="ECO:0000313" key="10">
    <source>
        <dbReference type="Proteomes" id="UP000058599"/>
    </source>
</evidence>
<dbReference type="PRINTS" id="PR00604">
    <property type="entry name" value="CYTCHRMECIAB"/>
</dbReference>
<dbReference type="PROSITE" id="PS51007">
    <property type="entry name" value="CYTC"/>
    <property type="match status" value="1"/>
</dbReference>
<evidence type="ECO:0000256" key="6">
    <source>
        <dbReference type="PROSITE-ProRule" id="PRU00433"/>
    </source>
</evidence>
<evidence type="ECO:0000256" key="1">
    <source>
        <dbReference type="ARBA" id="ARBA00022448"/>
    </source>
</evidence>
<keyword evidence="5 6" id="KW-0408">Iron</keyword>
<protein>
    <submittedName>
        <fullName evidence="9">Cytochrome c, class I</fullName>
        <ecNumber evidence="9">1.8.2.1</ecNumber>
    </submittedName>
</protein>
<dbReference type="AlphaFoldDB" id="A0AA86GK23"/>
<accession>A0AA86GK23</accession>
<name>A0AA86GK23_9SPHN</name>
<dbReference type="Proteomes" id="UP000058599">
    <property type="component" value="Chromosome"/>
</dbReference>
<evidence type="ECO:0000256" key="7">
    <source>
        <dbReference type="SAM" id="MobiDB-lite"/>
    </source>
</evidence>